<feature type="compositionally biased region" description="Polar residues" evidence="1">
    <location>
        <begin position="1"/>
        <end position="17"/>
    </location>
</feature>
<sequence>MSITKPSPTQQPRDTLPSSSRASASSQQTDMELPSYTTTTTSQAHPPPPSYDNNPRAPTTSLFPGYRVDKQGPEPAELEEGQGGGGGRDRAPHAAFEPARVAARAARAQVAAATARASAAAAAAAAAGNAQGSGLVAAARDQRPPLTAAELRRARWNLTYIIMSVVMLIIMISLTVMASRWGTGDVVDGSDGNNGVYENTSSAEKTNEEITGFTQIMNGGWWWCV</sequence>
<name>A0A2D3VH31_9PEZI</name>
<proteinExistence type="predicted"/>
<protein>
    <submittedName>
        <fullName evidence="3">Uncharacterized protein</fullName>
    </submittedName>
</protein>
<dbReference type="RefSeq" id="XP_023628118.1">
    <property type="nucleotide sequence ID" value="XM_023772350.1"/>
</dbReference>
<keyword evidence="2" id="KW-0812">Transmembrane</keyword>
<gene>
    <name evidence="3" type="ORF">RCC_07091</name>
</gene>
<evidence type="ECO:0000313" key="4">
    <source>
        <dbReference type="Proteomes" id="UP000225277"/>
    </source>
</evidence>
<keyword evidence="2" id="KW-0472">Membrane</keyword>
<feature type="region of interest" description="Disordered" evidence="1">
    <location>
        <begin position="1"/>
        <end position="93"/>
    </location>
</feature>
<dbReference type="GeneID" id="35602212"/>
<organism evidence="3 4">
    <name type="scientific">Ramularia collo-cygni</name>
    <dbReference type="NCBI Taxonomy" id="112498"/>
    <lineage>
        <taxon>Eukaryota</taxon>
        <taxon>Fungi</taxon>
        <taxon>Dikarya</taxon>
        <taxon>Ascomycota</taxon>
        <taxon>Pezizomycotina</taxon>
        <taxon>Dothideomycetes</taxon>
        <taxon>Dothideomycetidae</taxon>
        <taxon>Mycosphaerellales</taxon>
        <taxon>Mycosphaerellaceae</taxon>
        <taxon>Ramularia</taxon>
    </lineage>
</organism>
<accession>A0A2D3VH31</accession>
<dbReference type="Proteomes" id="UP000225277">
    <property type="component" value="Unassembled WGS sequence"/>
</dbReference>
<feature type="compositionally biased region" description="Polar residues" evidence="1">
    <location>
        <begin position="27"/>
        <end position="44"/>
    </location>
</feature>
<reference evidence="3 4" key="1">
    <citation type="submission" date="2016-03" db="EMBL/GenBank/DDBJ databases">
        <authorList>
            <person name="Ploux O."/>
        </authorList>
    </citation>
    <scope>NUCLEOTIDE SEQUENCE [LARGE SCALE GENOMIC DNA]</scope>
    <source>
        <strain evidence="3 4">URUG2</strain>
    </source>
</reference>
<evidence type="ECO:0000256" key="1">
    <source>
        <dbReference type="SAM" id="MobiDB-lite"/>
    </source>
</evidence>
<feature type="compositionally biased region" description="Polar residues" evidence="1">
    <location>
        <begin position="51"/>
        <end position="62"/>
    </location>
</feature>
<evidence type="ECO:0000256" key="2">
    <source>
        <dbReference type="SAM" id="Phobius"/>
    </source>
</evidence>
<dbReference type="AlphaFoldDB" id="A0A2D3VH31"/>
<evidence type="ECO:0000313" key="3">
    <source>
        <dbReference type="EMBL" id="CZT21229.1"/>
    </source>
</evidence>
<feature type="transmembrane region" description="Helical" evidence="2">
    <location>
        <begin position="158"/>
        <end position="178"/>
    </location>
</feature>
<keyword evidence="4" id="KW-1185">Reference proteome</keyword>
<dbReference type="EMBL" id="FJUY01000011">
    <property type="protein sequence ID" value="CZT21229.1"/>
    <property type="molecule type" value="Genomic_DNA"/>
</dbReference>
<keyword evidence="2" id="KW-1133">Transmembrane helix</keyword>